<reference evidence="2" key="1">
    <citation type="submission" date="2022-03" db="EMBL/GenBank/DDBJ databases">
        <authorList>
            <person name="Martin C."/>
        </authorList>
    </citation>
    <scope>NUCLEOTIDE SEQUENCE</scope>
</reference>
<dbReference type="OrthoDB" id="6051470at2759"/>
<feature type="compositionally biased region" description="Low complexity" evidence="1">
    <location>
        <begin position="59"/>
        <end position="157"/>
    </location>
</feature>
<feature type="compositionally biased region" description="Polar residues" evidence="1">
    <location>
        <begin position="45"/>
        <end position="57"/>
    </location>
</feature>
<sequence length="540" mass="63553">MDEVITCLIRNTDMGSSVSVGPKDKSQVRSVTTNAPSQKGRLGTNLGNKAPTTQVTVVQAAPAQQQKQQQYYQPPPQQVHHQPQQYHQSQHYHQQYQQPVQHYQQPQYQQHNGYYQQQQPPQYNQSQAQYQHQQYQHSQQQAQYQQHQQPQYQQHQYQELHLPEPQQQRQTTSPQRQATPQRQDTPKGNIGTAAAVLNQTSSCTGNTETKTPKEVLEHNILVRKNKQHSEYWVILEMKIYLTAITQNLFKAYKQSMRDILNVEPEEETDKQYIIRLDRIETLEHPDGWMRFGQTIFQALHHFKFDKNEIMDKALPFYVCDLKVYSKHELRDEFKVEILELSTELGIEGTDGYWMNEYQKCLTRRLKTIGNVQDAGIPSGDPNKSTFNLPEGVDSKDMREWSENWELFETLEEGGLFSDYIDYPLMKDDRDQHKLFPETLRTWYNGWRLFDLSIDGEAAWNVLPTGVITEDVVTENQLKVIESRKKRRHFGDLKRMAARRERLAEHFKAYAKDKPYVTRKLDHVSWAARMEESWQKLQDLS</sequence>
<proteinExistence type="predicted"/>
<dbReference type="AlphaFoldDB" id="A0A8S4P717"/>
<comment type="caution">
    <text evidence="2">The sequence shown here is derived from an EMBL/GenBank/DDBJ whole genome shotgun (WGS) entry which is preliminary data.</text>
</comment>
<accession>A0A8S4P717</accession>
<gene>
    <name evidence="2" type="ORF">OFUS_LOCUS15334</name>
</gene>
<name>A0A8S4P717_OWEFU</name>
<evidence type="ECO:0000313" key="2">
    <source>
        <dbReference type="EMBL" id="CAH1790079.1"/>
    </source>
</evidence>
<organism evidence="2 3">
    <name type="scientific">Owenia fusiformis</name>
    <name type="common">Polychaete worm</name>
    <dbReference type="NCBI Taxonomy" id="6347"/>
    <lineage>
        <taxon>Eukaryota</taxon>
        <taxon>Metazoa</taxon>
        <taxon>Spiralia</taxon>
        <taxon>Lophotrochozoa</taxon>
        <taxon>Annelida</taxon>
        <taxon>Polychaeta</taxon>
        <taxon>Sedentaria</taxon>
        <taxon>Canalipalpata</taxon>
        <taxon>Sabellida</taxon>
        <taxon>Oweniida</taxon>
        <taxon>Oweniidae</taxon>
        <taxon>Owenia</taxon>
    </lineage>
</organism>
<keyword evidence="3" id="KW-1185">Reference proteome</keyword>
<dbReference type="Proteomes" id="UP000749559">
    <property type="component" value="Unassembled WGS sequence"/>
</dbReference>
<feature type="region of interest" description="Disordered" evidence="1">
    <location>
        <begin position="14"/>
        <end position="189"/>
    </location>
</feature>
<evidence type="ECO:0000313" key="3">
    <source>
        <dbReference type="Proteomes" id="UP000749559"/>
    </source>
</evidence>
<protein>
    <submittedName>
        <fullName evidence="2">Uncharacterized protein</fullName>
    </submittedName>
</protein>
<evidence type="ECO:0000256" key="1">
    <source>
        <dbReference type="SAM" id="MobiDB-lite"/>
    </source>
</evidence>
<feature type="compositionally biased region" description="Low complexity" evidence="1">
    <location>
        <begin position="165"/>
        <end position="183"/>
    </location>
</feature>
<dbReference type="EMBL" id="CAIIXF020000007">
    <property type="protein sequence ID" value="CAH1790079.1"/>
    <property type="molecule type" value="Genomic_DNA"/>
</dbReference>
<feature type="compositionally biased region" description="Polar residues" evidence="1">
    <location>
        <begin position="28"/>
        <end position="37"/>
    </location>
</feature>